<keyword evidence="3" id="KW-1185">Reference proteome</keyword>
<dbReference type="KEGG" id="kfl:Kfla_3572"/>
<accession>D2PMS7</accession>
<feature type="region of interest" description="Disordered" evidence="1">
    <location>
        <begin position="1"/>
        <end position="20"/>
    </location>
</feature>
<feature type="compositionally biased region" description="Low complexity" evidence="1">
    <location>
        <begin position="10"/>
        <end position="20"/>
    </location>
</feature>
<dbReference type="Proteomes" id="UP000007967">
    <property type="component" value="Chromosome"/>
</dbReference>
<reference evidence="3" key="1">
    <citation type="submission" date="2009-09" db="EMBL/GenBank/DDBJ databases">
        <title>The complete genome of Kribbella flavida DSM 17836.</title>
        <authorList>
            <consortium name="US DOE Joint Genome Institute (JGI-PGF)"/>
            <person name="Lucas S."/>
            <person name="Copeland A."/>
            <person name="Lapidus A."/>
            <person name="Glavina del Rio T."/>
            <person name="Dalin E."/>
            <person name="Tice H."/>
            <person name="Bruce D."/>
            <person name="Goodwin L."/>
            <person name="Pitluck S."/>
            <person name="Kyrpides N."/>
            <person name="Mavromatis K."/>
            <person name="Ivanova N."/>
            <person name="Saunders E."/>
            <person name="Brettin T."/>
            <person name="Detter J.C."/>
            <person name="Han C."/>
            <person name="Larimer F."/>
            <person name="Land M."/>
            <person name="Hauser L."/>
            <person name="Markowitz V."/>
            <person name="Cheng J.-F."/>
            <person name="Hugenholtz P."/>
            <person name="Woyke T."/>
            <person name="Wu D."/>
            <person name="Pukall R."/>
            <person name="Klenk H.-P."/>
            <person name="Eisen J.A."/>
        </authorList>
    </citation>
    <scope>NUCLEOTIDE SEQUENCE [LARGE SCALE GENOMIC DNA]</scope>
    <source>
        <strain evidence="3">DSM 17836 / JCM 10339 / NBRC 14399</strain>
    </source>
</reference>
<dbReference type="STRING" id="479435.Kfla_3572"/>
<evidence type="ECO:0000313" key="3">
    <source>
        <dbReference type="Proteomes" id="UP000007967"/>
    </source>
</evidence>
<organism evidence="2 3">
    <name type="scientific">Kribbella flavida (strain DSM 17836 / JCM 10339 / NBRC 14399)</name>
    <dbReference type="NCBI Taxonomy" id="479435"/>
    <lineage>
        <taxon>Bacteria</taxon>
        <taxon>Bacillati</taxon>
        <taxon>Actinomycetota</taxon>
        <taxon>Actinomycetes</taxon>
        <taxon>Propionibacteriales</taxon>
        <taxon>Kribbellaceae</taxon>
        <taxon>Kribbella</taxon>
    </lineage>
</organism>
<proteinExistence type="predicted"/>
<evidence type="ECO:0000256" key="1">
    <source>
        <dbReference type="SAM" id="MobiDB-lite"/>
    </source>
</evidence>
<dbReference type="EMBL" id="CP001736">
    <property type="protein sequence ID" value="ADB32629.1"/>
    <property type="molecule type" value="Genomic_DNA"/>
</dbReference>
<feature type="region of interest" description="Disordered" evidence="1">
    <location>
        <begin position="25"/>
        <end position="59"/>
    </location>
</feature>
<reference evidence="2 3" key="2">
    <citation type="journal article" date="2010" name="Stand. Genomic Sci.">
        <title>Complete genome sequence of Kribbella flavida type strain (IFO 14399).</title>
        <authorList>
            <person name="Pukall R."/>
            <person name="Lapidus A."/>
            <person name="Glavina Del Rio T."/>
            <person name="Copeland A."/>
            <person name="Tice H."/>
            <person name="Cheng J.-F."/>
            <person name="Lucas S."/>
            <person name="Chen F."/>
            <person name="Nolan M."/>
            <person name="LaButti K."/>
            <person name="Pati A."/>
            <person name="Ivanova N."/>
            <person name="Mavrommatis K."/>
            <person name="Mikhailova N."/>
            <person name="Pitluck S."/>
            <person name="Bruce D."/>
            <person name="Goodwin L."/>
            <person name="Land M."/>
            <person name="Hauser L."/>
            <person name="Chang Y.-J."/>
            <person name="Jeffries C.D."/>
            <person name="Chen A."/>
            <person name="Palaniappan K."/>
            <person name="Chain P."/>
            <person name="Rohde M."/>
            <person name="Goeker M."/>
            <person name="Bristow J."/>
            <person name="Eisen J.A."/>
            <person name="Markowitz V."/>
            <person name="Hugenholtz P."/>
            <person name="Kyrpides N.C."/>
            <person name="Klenk H.-P."/>
            <person name="Brettin T."/>
        </authorList>
    </citation>
    <scope>NUCLEOTIDE SEQUENCE [LARGE SCALE GENOMIC DNA]</scope>
    <source>
        <strain evidence="3">DSM 17836 / JCM 10339 / NBRC 14399</strain>
    </source>
</reference>
<gene>
    <name evidence="2" type="ordered locus">Kfla_3572</name>
</gene>
<dbReference type="AlphaFoldDB" id="D2PMS7"/>
<evidence type="ECO:0000313" key="2">
    <source>
        <dbReference type="EMBL" id="ADB32629.1"/>
    </source>
</evidence>
<name>D2PMS7_KRIFD</name>
<dbReference type="HOGENOM" id="CLU_2954548_0_0_11"/>
<sequence length="59" mass="6034">MNFSASRQLPVPVGRPAPGRVVVTIGEQGFRPAPPTPTLASHGGRPPSCAWGEKPMGAG</sequence>
<protein>
    <submittedName>
        <fullName evidence="2">Uncharacterized protein</fullName>
    </submittedName>
</protein>